<dbReference type="Proteomes" id="UP000632377">
    <property type="component" value="Unassembled WGS sequence"/>
</dbReference>
<proteinExistence type="predicted"/>
<dbReference type="InterPro" id="IPR009229">
    <property type="entry name" value="AgrD"/>
</dbReference>
<accession>A0ABS1TB55</accession>
<dbReference type="EMBL" id="JAESWC010000007">
    <property type="protein sequence ID" value="MBL4936570.1"/>
    <property type="molecule type" value="Genomic_DNA"/>
</dbReference>
<keyword evidence="1" id="KW-1133">Transmembrane helix</keyword>
<evidence type="ECO:0000313" key="2">
    <source>
        <dbReference type="EMBL" id="MBL4936570.1"/>
    </source>
</evidence>
<evidence type="ECO:0000256" key="1">
    <source>
        <dbReference type="SAM" id="Phobius"/>
    </source>
</evidence>
<feature type="transmembrane region" description="Helical" evidence="1">
    <location>
        <begin position="12"/>
        <end position="34"/>
    </location>
</feature>
<dbReference type="RefSeq" id="WP_202749328.1">
    <property type="nucleotide sequence ID" value="NZ_JAESWC010000007.1"/>
</dbReference>
<reference evidence="2 3" key="1">
    <citation type="submission" date="2021-01" db="EMBL/GenBank/DDBJ databases">
        <title>Genome public.</title>
        <authorList>
            <person name="Liu C."/>
            <person name="Sun Q."/>
        </authorList>
    </citation>
    <scope>NUCLEOTIDE SEQUENCE [LARGE SCALE GENOMIC DNA]</scope>
    <source>
        <strain evidence="2 3">YIM B02515</strain>
    </source>
</reference>
<sequence length="47" mass="5314">MGKTRLKKFLSLIICAVAMFVASISTSMCFIFTFGEPKMPESLYKMD</sequence>
<gene>
    <name evidence="2" type="ORF">JK636_12455</name>
</gene>
<keyword evidence="3" id="KW-1185">Reference proteome</keyword>
<keyword evidence="1" id="KW-0472">Membrane</keyword>
<protein>
    <submittedName>
        <fullName evidence="2">Cyclic lactone autoinducer peptide</fullName>
    </submittedName>
</protein>
<evidence type="ECO:0000313" key="3">
    <source>
        <dbReference type="Proteomes" id="UP000632377"/>
    </source>
</evidence>
<comment type="caution">
    <text evidence="2">The sequence shown here is derived from an EMBL/GenBank/DDBJ whole genome shotgun (WGS) entry which is preliminary data.</text>
</comment>
<organism evidence="2 3">
    <name type="scientific">Clostridium rhizosphaerae</name>
    <dbReference type="NCBI Taxonomy" id="2803861"/>
    <lineage>
        <taxon>Bacteria</taxon>
        <taxon>Bacillati</taxon>
        <taxon>Bacillota</taxon>
        <taxon>Clostridia</taxon>
        <taxon>Eubacteriales</taxon>
        <taxon>Clostridiaceae</taxon>
        <taxon>Clostridium</taxon>
    </lineage>
</organism>
<dbReference type="NCBIfam" id="TIGR04223">
    <property type="entry name" value="quorum_AgrD"/>
    <property type="match status" value="1"/>
</dbReference>
<name>A0ABS1TB55_9CLOT</name>
<keyword evidence="1" id="KW-0812">Transmembrane</keyword>